<dbReference type="Proteomes" id="UP000198771">
    <property type="component" value="Unassembled WGS sequence"/>
</dbReference>
<protein>
    <submittedName>
        <fullName evidence="1">Uncharacterized protein</fullName>
    </submittedName>
</protein>
<proteinExistence type="predicted"/>
<name>A0A1G6BIY0_9BACT</name>
<evidence type="ECO:0000313" key="1">
    <source>
        <dbReference type="EMBL" id="SDB20585.1"/>
    </source>
</evidence>
<dbReference type="OrthoDB" id="9813391at2"/>
<organism evidence="1 2">
    <name type="scientific">Desulfonatronum thiosulfatophilum</name>
    <dbReference type="NCBI Taxonomy" id="617002"/>
    <lineage>
        <taxon>Bacteria</taxon>
        <taxon>Pseudomonadati</taxon>
        <taxon>Thermodesulfobacteriota</taxon>
        <taxon>Desulfovibrionia</taxon>
        <taxon>Desulfovibrionales</taxon>
        <taxon>Desulfonatronaceae</taxon>
        <taxon>Desulfonatronum</taxon>
    </lineage>
</organism>
<dbReference type="RefSeq" id="WP_139162923.1">
    <property type="nucleotide sequence ID" value="NZ_FMXO01000005.1"/>
</dbReference>
<reference evidence="1 2" key="1">
    <citation type="submission" date="2016-10" db="EMBL/GenBank/DDBJ databases">
        <authorList>
            <person name="de Groot N.N."/>
        </authorList>
    </citation>
    <scope>NUCLEOTIDE SEQUENCE [LARGE SCALE GENOMIC DNA]</scope>
    <source>
        <strain evidence="1 2">ASO4-2</strain>
    </source>
</reference>
<dbReference type="AlphaFoldDB" id="A0A1G6BIY0"/>
<accession>A0A1G6BIY0</accession>
<evidence type="ECO:0000313" key="2">
    <source>
        <dbReference type="Proteomes" id="UP000198771"/>
    </source>
</evidence>
<dbReference type="STRING" id="617002.SAMN05660653_00979"/>
<keyword evidence="2" id="KW-1185">Reference proteome</keyword>
<gene>
    <name evidence="1" type="ORF">SAMN05660653_00979</name>
</gene>
<dbReference type="EMBL" id="FMXO01000005">
    <property type="protein sequence ID" value="SDB20585.1"/>
    <property type="molecule type" value="Genomic_DNA"/>
</dbReference>
<sequence>MQIQKFLIAGGNSTALVLECPSGRRKTLVADLLQEVEQVGFIMVDDSRSPRMEMMGGEFCINASLAFASTLGPQGWIKVSGLEQPVAYKNHGGTTVITVPISWSRQDNIILLQGIGFILLPSAQRPNMGKAFLADLCSRFSMPAFGAVLYAENRITPYVHVAAVDSFVPETACGSGSVAYSIFSGVNRVVQPSGGVIAVSQPGNQKGASNHSHFIIEAEVTSLTE</sequence>